<feature type="chain" id="PRO_5046248295" description="BON domain-containing protein" evidence="2">
    <location>
        <begin position="24"/>
        <end position="122"/>
    </location>
</feature>
<protein>
    <recommendedName>
        <fullName evidence="5">BON domain-containing protein</fullName>
    </recommendedName>
</protein>
<evidence type="ECO:0000256" key="2">
    <source>
        <dbReference type="SAM" id="SignalP"/>
    </source>
</evidence>
<evidence type="ECO:0000313" key="4">
    <source>
        <dbReference type="Proteomes" id="UP000676506"/>
    </source>
</evidence>
<keyword evidence="2" id="KW-0732">Signal</keyword>
<proteinExistence type="predicted"/>
<keyword evidence="4" id="KW-1185">Reference proteome</keyword>
<name>A0ABX8BEJ3_9BACT</name>
<dbReference type="RefSeq" id="WP_211430204.1">
    <property type="nucleotide sequence ID" value="NZ_CP072649.1"/>
</dbReference>
<evidence type="ECO:0000256" key="1">
    <source>
        <dbReference type="SAM" id="MobiDB-lite"/>
    </source>
</evidence>
<gene>
    <name evidence="3" type="ORF">J8C06_14880</name>
</gene>
<dbReference type="PROSITE" id="PS51257">
    <property type="entry name" value="PROKAR_LIPOPROTEIN"/>
    <property type="match status" value="1"/>
</dbReference>
<organism evidence="3 4">
    <name type="scientific">Chloracidobacterium validum</name>
    <dbReference type="NCBI Taxonomy" id="2821543"/>
    <lineage>
        <taxon>Bacteria</taxon>
        <taxon>Pseudomonadati</taxon>
        <taxon>Acidobacteriota</taxon>
        <taxon>Terriglobia</taxon>
        <taxon>Terriglobales</taxon>
        <taxon>Acidobacteriaceae</taxon>
        <taxon>Chloracidobacterium</taxon>
    </lineage>
</organism>
<feature type="signal peptide" evidence="2">
    <location>
        <begin position="1"/>
        <end position="23"/>
    </location>
</feature>
<feature type="region of interest" description="Disordered" evidence="1">
    <location>
        <begin position="27"/>
        <end position="60"/>
    </location>
</feature>
<sequence length="122" mass="12484">MLTRCLQVLTTTALGLMVAAGFAVSSGCSSEEKKPAAPPPVQKEQPPPPAPEPPKPSPEDIQLQSAIDAALQKAKLTGVTVTVMNGEATVKGTVPKGKKAAVLAAVGSAKPKKVNSTELMEQ</sequence>
<dbReference type="Proteomes" id="UP000676506">
    <property type="component" value="Chromosome 2"/>
</dbReference>
<evidence type="ECO:0008006" key="5">
    <source>
        <dbReference type="Google" id="ProtNLM"/>
    </source>
</evidence>
<feature type="compositionally biased region" description="Pro residues" evidence="1">
    <location>
        <begin position="36"/>
        <end position="56"/>
    </location>
</feature>
<evidence type="ECO:0000313" key="3">
    <source>
        <dbReference type="EMBL" id="QUW04315.1"/>
    </source>
</evidence>
<reference evidence="3 4" key="1">
    <citation type="submission" date="2021-03" db="EMBL/GenBank/DDBJ databases">
        <title>Genomic and phenotypic characterization of Chloracidobacterium isolates provides evidence for multiple species.</title>
        <authorList>
            <person name="Saini M.K."/>
            <person name="Costas A.M.G."/>
            <person name="Tank M."/>
            <person name="Bryant D.A."/>
        </authorList>
    </citation>
    <scope>NUCLEOTIDE SEQUENCE [LARGE SCALE GENOMIC DNA]</scope>
    <source>
        <strain evidence="3 4">BV2-C</strain>
    </source>
</reference>
<dbReference type="EMBL" id="CP072649">
    <property type="protein sequence ID" value="QUW04315.1"/>
    <property type="molecule type" value="Genomic_DNA"/>
</dbReference>
<accession>A0ABX8BEJ3</accession>